<keyword evidence="2" id="KW-1185">Reference proteome</keyword>
<comment type="caution">
    <text evidence="1">The sequence shown here is derived from an EMBL/GenBank/DDBJ whole genome shotgun (WGS) entry which is preliminary data.</text>
</comment>
<gene>
    <name evidence="1" type="ORF">CEXT_36701</name>
</gene>
<name>A0AAV4WW78_CAEEX</name>
<reference evidence="1 2" key="1">
    <citation type="submission" date="2021-06" db="EMBL/GenBank/DDBJ databases">
        <title>Caerostris extrusa draft genome.</title>
        <authorList>
            <person name="Kono N."/>
            <person name="Arakawa K."/>
        </authorList>
    </citation>
    <scope>NUCLEOTIDE SEQUENCE [LARGE SCALE GENOMIC DNA]</scope>
</reference>
<dbReference type="Proteomes" id="UP001054945">
    <property type="component" value="Unassembled WGS sequence"/>
</dbReference>
<accession>A0AAV4WW78</accession>
<dbReference type="AlphaFoldDB" id="A0AAV4WW78"/>
<dbReference type="EMBL" id="BPLR01016709">
    <property type="protein sequence ID" value="GIY85894.1"/>
    <property type="molecule type" value="Genomic_DNA"/>
</dbReference>
<proteinExistence type="predicted"/>
<evidence type="ECO:0000313" key="2">
    <source>
        <dbReference type="Proteomes" id="UP001054945"/>
    </source>
</evidence>
<sequence length="84" mass="9820">MPVSYPYRHQYTSIGTSLTGIPVSVPVLPAYQYQYMSYQYTSVDNNIVDRADIRSLWMARGLDTAGSHLYYKKENRKIPLWQVR</sequence>
<organism evidence="1 2">
    <name type="scientific">Caerostris extrusa</name>
    <name type="common">Bark spider</name>
    <name type="synonym">Caerostris bankana</name>
    <dbReference type="NCBI Taxonomy" id="172846"/>
    <lineage>
        <taxon>Eukaryota</taxon>
        <taxon>Metazoa</taxon>
        <taxon>Ecdysozoa</taxon>
        <taxon>Arthropoda</taxon>
        <taxon>Chelicerata</taxon>
        <taxon>Arachnida</taxon>
        <taxon>Araneae</taxon>
        <taxon>Araneomorphae</taxon>
        <taxon>Entelegynae</taxon>
        <taxon>Araneoidea</taxon>
        <taxon>Araneidae</taxon>
        <taxon>Caerostris</taxon>
    </lineage>
</organism>
<protein>
    <submittedName>
        <fullName evidence="1">Uncharacterized protein</fullName>
    </submittedName>
</protein>
<evidence type="ECO:0000313" key="1">
    <source>
        <dbReference type="EMBL" id="GIY85894.1"/>
    </source>
</evidence>